<reference evidence="5 6" key="1">
    <citation type="submission" date="2024-03" db="EMBL/GenBank/DDBJ databases">
        <title>Complete genome of BD2.</title>
        <authorList>
            <person name="Cao G."/>
        </authorList>
    </citation>
    <scope>NUCLEOTIDE SEQUENCE [LARGE SCALE GENOMIC DNA]</scope>
    <source>
        <strain evidence="5 6">BD2</strain>
    </source>
</reference>
<dbReference type="Pfam" id="PF04231">
    <property type="entry name" value="Endonuclease_1"/>
    <property type="match status" value="1"/>
</dbReference>
<dbReference type="Proteomes" id="UP001476583">
    <property type="component" value="Chromosome"/>
</dbReference>
<evidence type="ECO:0000256" key="3">
    <source>
        <dbReference type="ARBA" id="ARBA00022801"/>
    </source>
</evidence>
<comment type="similarity">
    <text evidence="1">Belongs to the EndA/NucM nuclease family.</text>
</comment>
<organism evidence="5 6">
    <name type="scientific">Ectopseudomonas mendocina</name>
    <name type="common">Pseudomonas mendocina</name>
    <dbReference type="NCBI Taxonomy" id="300"/>
    <lineage>
        <taxon>Bacteria</taxon>
        <taxon>Pseudomonadati</taxon>
        <taxon>Pseudomonadota</taxon>
        <taxon>Gammaproteobacteria</taxon>
        <taxon>Pseudomonadales</taxon>
        <taxon>Pseudomonadaceae</taxon>
        <taxon>Ectopseudomonas</taxon>
    </lineage>
</organism>
<keyword evidence="2" id="KW-0540">Nuclease</keyword>
<feature type="signal peptide" evidence="4">
    <location>
        <begin position="1"/>
        <end position="21"/>
    </location>
</feature>
<dbReference type="GO" id="GO:0004519">
    <property type="term" value="F:endonuclease activity"/>
    <property type="evidence" value="ECO:0007669"/>
    <property type="project" value="UniProtKB-KW"/>
</dbReference>
<evidence type="ECO:0000256" key="4">
    <source>
        <dbReference type="SAM" id="SignalP"/>
    </source>
</evidence>
<dbReference type="InterPro" id="IPR007346">
    <property type="entry name" value="Endonuclease-I"/>
</dbReference>
<dbReference type="EMBL" id="CP148074">
    <property type="protein sequence ID" value="WXL26367.1"/>
    <property type="molecule type" value="Genomic_DNA"/>
</dbReference>
<keyword evidence="5" id="KW-0255">Endonuclease</keyword>
<dbReference type="SUPFAM" id="SSF54060">
    <property type="entry name" value="His-Me finger endonucleases"/>
    <property type="match status" value="1"/>
</dbReference>
<protein>
    <submittedName>
        <fullName evidence="5">Endonuclease</fullName>
    </submittedName>
</protein>
<dbReference type="PANTHER" id="PTHR33607">
    <property type="entry name" value="ENDONUCLEASE-1"/>
    <property type="match status" value="1"/>
</dbReference>
<gene>
    <name evidence="5" type="ORF">WG219_02435</name>
</gene>
<keyword evidence="4" id="KW-0732">Signal</keyword>
<accession>A0ABZ2RJ96</accession>
<evidence type="ECO:0000313" key="5">
    <source>
        <dbReference type="EMBL" id="WXL26367.1"/>
    </source>
</evidence>
<keyword evidence="3" id="KW-0378">Hydrolase</keyword>
<dbReference type="PANTHER" id="PTHR33607:SF2">
    <property type="entry name" value="ENDONUCLEASE-1"/>
    <property type="match status" value="1"/>
</dbReference>
<sequence>MRSLVIALSCLATSISLTAFANGQSQLSDPKATPQLLWSKIYEQGGKTLYCSSTFTSDVSQLKASPVYSAKQLKSALRCVTDRQCNIMNPRYVFIASDLHNYYPALSQVDQARSNAQFGTLDDSAQVSFAELGCEMKTSFKMVEPRDDAKGNVARALFYMHVEYDLPIPGDVATFKQWHEMDPPDADERLRNDKIEALQGSRNRFIDTPALVNELIKE</sequence>
<keyword evidence="6" id="KW-1185">Reference proteome</keyword>
<evidence type="ECO:0000256" key="1">
    <source>
        <dbReference type="ARBA" id="ARBA00006429"/>
    </source>
</evidence>
<evidence type="ECO:0000313" key="6">
    <source>
        <dbReference type="Proteomes" id="UP001476583"/>
    </source>
</evidence>
<name>A0ABZ2RJ96_ECTME</name>
<dbReference type="InterPro" id="IPR044925">
    <property type="entry name" value="His-Me_finger_sf"/>
</dbReference>
<feature type="chain" id="PRO_5047117855" evidence="4">
    <location>
        <begin position="22"/>
        <end position="218"/>
    </location>
</feature>
<evidence type="ECO:0000256" key="2">
    <source>
        <dbReference type="ARBA" id="ARBA00022722"/>
    </source>
</evidence>
<proteinExistence type="inferred from homology"/>